<evidence type="ECO:0000256" key="1">
    <source>
        <dbReference type="SAM" id="MobiDB-lite"/>
    </source>
</evidence>
<keyword evidence="3" id="KW-1185">Reference proteome</keyword>
<dbReference type="EMBL" id="CP131062">
    <property type="protein sequence ID" value="WNY28310.1"/>
    <property type="molecule type" value="Genomic_DNA"/>
</dbReference>
<protein>
    <submittedName>
        <fullName evidence="2">Uncharacterized protein</fullName>
    </submittedName>
</protein>
<dbReference type="AlphaFoldDB" id="A0AA96ZWU2"/>
<feature type="region of interest" description="Disordered" evidence="1">
    <location>
        <begin position="86"/>
        <end position="117"/>
    </location>
</feature>
<dbReference type="Proteomes" id="UP001302662">
    <property type="component" value="Chromosome"/>
</dbReference>
<organism evidence="2 3">
    <name type="scientific">Methanimicrococcus stummii</name>
    <dbReference type="NCBI Taxonomy" id="3028294"/>
    <lineage>
        <taxon>Archaea</taxon>
        <taxon>Methanobacteriati</taxon>
        <taxon>Methanobacteriota</taxon>
        <taxon>Stenosarchaea group</taxon>
        <taxon>Methanomicrobia</taxon>
        <taxon>Methanosarcinales</taxon>
        <taxon>Methanosarcinaceae</taxon>
        <taxon>Methanimicrococcus</taxon>
    </lineage>
</organism>
<dbReference type="RefSeq" id="WP_316559851.1">
    <property type="nucleotide sequence ID" value="NZ_CP131062.1"/>
</dbReference>
<reference evidence="2 3" key="1">
    <citation type="submission" date="2023-07" db="EMBL/GenBank/DDBJ databases">
        <title>Closed genome sequence of Methanimicrococcus sp. Es2.</title>
        <authorList>
            <person name="Protasov E."/>
            <person name="Platt K."/>
            <person name="Reeh H."/>
            <person name="Poehlein A."/>
            <person name="Daniel R."/>
            <person name="Brune A."/>
        </authorList>
    </citation>
    <scope>NUCLEOTIDE SEQUENCE [LARGE SCALE GENOMIC DNA]</scope>
    <source>
        <strain evidence="2 3">Es2</strain>
    </source>
</reference>
<evidence type="ECO:0000313" key="2">
    <source>
        <dbReference type="EMBL" id="WNY28310.1"/>
    </source>
</evidence>
<proteinExistence type="predicted"/>
<sequence length="170" mass="19256">MSESFTLDSFSESITDEAAKGLADEIIPKIYELVPKSTVDRVNKLIDKFVEDPEGTSKAVERMLHAKHTTPNTLTQEPHFAKPENLQRNFNQNGNGVNGSDTTDQQSQNPIQKTDDEKFNTIFDGIVEELEEAQSILGDLTIADLLTMMKEKPEESKQFIRPYFDVIRSY</sequence>
<dbReference type="KEGG" id="mees:MmiEs2_04950"/>
<accession>A0AA96ZWU2</accession>
<dbReference type="GeneID" id="85196943"/>
<name>A0AA96ZWU2_9EURY</name>
<evidence type="ECO:0000313" key="3">
    <source>
        <dbReference type="Proteomes" id="UP001302662"/>
    </source>
</evidence>
<gene>
    <name evidence="2" type="ORF">MmiEs2_04950</name>
</gene>
<feature type="compositionally biased region" description="Polar residues" evidence="1">
    <location>
        <begin position="86"/>
        <end position="112"/>
    </location>
</feature>